<dbReference type="InterPro" id="IPR018227">
    <property type="entry name" value="Amino_acid_transport_2"/>
</dbReference>
<evidence type="ECO:0000256" key="4">
    <source>
        <dbReference type="ARBA" id="ARBA00022519"/>
    </source>
</evidence>
<dbReference type="GO" id="GO:0015173">
    <property type="term" value="F:aromatic amino acid transmembrane transporter activity"/>
    <property type="evidence" value="ECO:0007669"/>
    <property type="project" value="InterPro"/>
</dbReference>
<feature type="transmembrane region" description="Helical" evidence="9">
    <location>
        <begin position="269"/>
        <end position="294"/>
    </location>
</feature>
<sequence length="402" mass="44397">MKLNKVSMKLLGGILIVGGTAIGAGMLALPVTTAVNGFYPSIIAFFVVYIFSMATGLLFLELCLAMPKNANIISMARHYLGPIGQFFAWILYIMLFYCLIIAYVDGGSSMVEFLSEGTLSKIWAMLIFVVIFSTVLYLGTGAVDSVNRVLMLGLIVTFLFFTVFAFQEINMDNFSHFKWHGSLFTLPVIFTSFSYQGTLPSLMQYLDRNKKAMQYSIVIGITLPFLIYVLWQFLVMGVVPLSGPHGLLEAKSIGETAVYSLHYFVRNKYIAAAGQVFGFFALASSLLGVSLGLMDFLSDGLKIEKIGWKKVFLCALIFIPPMLITHYNPGIFLLTLGYAGGIGCAILLGLYPALMVWRARYRMANSPAPILWGGKPMLILIVAFVVLELGLEVVKDFKLFGF</sequence>
<evidence type="ECO:0000256" key="9">
    <source>
        <dbReference type="SAM" id="Phobius"/>
    </source>
</evidence>
<feature type="transmembrane region" description="Helical" evidence="9">
    <location>
        <begin position="330"/>
        <end position="357"/>
    </location>
</feature>
<dbReference type="EMBL" id="NVUK01000003">
    <property type="protein sequence ID" value="PCI78587.1"/>
    <property type="molecule type" value="Genomic_DNA"/>
</dbReference>
<dbReference type="GO" id="GO:0003333">
    <property type="term" value="P:amino acid transmembrane transport"/>
    <property type="evidence" value="ECO:0007669"/>
    <property type="project" value="InterPro"/>
</dbReference>
<feature type="transmembrane region" description="Helical" evidence="9">
    <location>
        <begin position="86"/>
        <end position="103"/>
    </location>
</feature>
<keyword evidence="6" id="KW-0029">Amino-acid transport</keyword>
<dbReference type="AlphaFoldDB" id="A0A2A4X965"/>
<dbReference type="Pfam" id="PF03222">
    <property type="entry name" value="Trp_Tyr_perm"/>
    <property type="match status" value="1"/>
</dbReference>
<feature type="transmembrane region" description="Helical" evidence="9">
    <location>
        <begin position="377"/>
        <end position="394"/>
    </location>
</feature>
<comment type="subcellular location">
    <subcellularLocation>
        <location evidence="1">Cell inner membrane</location>
        <topology evidence="1">Multi-pass membrane protein</topology>
    </subcellularLocation>
</comment>
<evidence type="ECO:0000256" key="1">
    <source>
        <dbReference type="ARBA" id="ARBA00004429"/>
    </source>
</evidence>
<evidence type="ECO:0000256" key="7">
    <source>
        <dbReference type="ARBA" id="ARBA00022989"/>
    </source>
</evidence>
<evidence type="ECO:0000256" key="5">
    <source>
        <dbReference type="ARBA" id="ARBA00022692"/>
    </source>
</evidence>
<feature type="transmembrane region" description="Helical" evidence="9">
    <location>
        <begin position="215"/>
        <end position="234"/>
    </location>
</feature>
<dbReference type="Proteomes" id="UP000218775">
    <property type="component" value="Unassembled WGS sequence"/>
</dbReference>
<comment type="caution">
    <text evidence="10">The sequence shown here is derived from an EMBL/GenBank/DDBJ whole genome shotgun (WGS) entry which is preliminary data.</text>
</comment>
<feature type="transmembrane region" description="Helical" evidence="9">
    <location>
        <begin position="149"/>
        <end position="167"/>
    </location>
</feature>
<evidence type="ECO:0000313" key="11">
    <source>
        <dbReference type="Proteomes" id="UP000218775"/>
    </source>
</evidence>
<proteinExistence type="predicted"/>
<gene>
    <name evidence="10" type="ORF">COB21_00425</name>
</gene>
<keyword evidence="7 9" id="KW-1133">Transmembrane helix</keyword>
<evidence type="ECO:0000256" key="2">
    <source>
        <dbReference type="ARBA" id="ARBA00022448"/>
    </source>
</evidence>
<accession>A0A2A4X965</accession>
<dbReference type="GO" id="GO:0005886">
    <property type="term" value="C:plasma membrane"/>
    <property type="evidence" value="ECO:0007669"/>
    <property type="project" value="UniProtKB-SubCell"/>
</dbReference>
<organism evidence="10 11">
    <name type="scientific">Aerophobetes bacterium</name>
    <dbReference type="NCBI Taxonomy" id="2030807"/>
    <lineage>
        <taxon>Bacteria</taxon>
        <taxon>Candidatus Aerophobota</taxon>
    </lineage>
</organism>
<dbReference type="PANTHER" id="PTHR46997:SF2">
    <property type="entry name" value="TYROSINE-SPECIFIC TRANSPORT SYSTEM"/>
    <property type="match status" value="1"/>
</dbReference>
<dbReference type="PRINTS" id="PR00166">
    <property type="entry name" value="AROAAPRMEASE"/>
</dbReference>
<feature type="transmembrane region" description="Helical" evidence="9">
    <location>
        <begin position="179"/>
        <end position="203"/>
    </location>
</feature>
<evidence type="ECO:0000313" key="10">
    <source>
        <dbReference type="EMBL" id="PCI78587.1"/>
    </source>
</evidence>
<protein>
    <submittedName>
        <fullName evidence="10">Tyrosine transporter</fullName>
    </submittedName>
</protein>
<keyword evidence="8 9" id="KW-0472">Membrane</keyword>
<evidence type="ECO:0000256" key="6">
    <source>
        <dbReference type="ARBA" id="ARBA00022970"/>
    </source>
</evidence>
<keyword evidence="5 9" id="KW-0812">Transmembrane</keyword>
<reference evidence="11" key="1">
    <citation type="submission" date="2017-08" db="EMBL/GenBank/DDBJ databases">
        <title>A dynamic microbial community with high functional redundancy inhabits the cold, oxic subseafloor aquifer.</title>
        <authorList>
            <person name="Tully B.J."/>
            <person name="Wheat C.G."/>
            <person name="Glazer B.T."/>
            <person name="Huber J.A."/>
        </authorList>
    </citation>
    <scope>NUCLEOTIDE SEQUENCE [LARGE SCALE GENOMIC DNA]</scope>
</reference>
<name>A0A2A4X965_UNCAE</name>
<dbReference type="Gene3D" id="1.20.1740.10">
    <property type="entry name" value="Amino acid/polyamine transporter I"/>
    <property type="match status" value="1"/>
</dbReference>
<keyword evidence="3" id="KW-1003">Cell membrane</keyword>
<feature type="transmembrane region" description="Helical" evidence="9">
    <location>
        <begin position="306"/>
        <end position="324"/>
    </location>
</feature>
<evidence type="ECO:0000256" key="8">
    <source>
        <dbReference type="ARBA" id="ARBA00023136"/>
    </source>
</evidence>
<keyword evidence="4" id="KW-0997">Cell inner membrane</keyword>
<dbReference type="InterPro" id="IPR013059">
    <property type="entry name" value="Trp_tyr_transpt"/>
</dbReference>
<evidence type="ECO:0000256" key="3">
    <source>
        <dbReference type="ARBA" id="ARBA00022475"/>
    </source>
</evidence>
<feature type="transmembrane region" description="Helical" evidence="9">
    <location>
        <begin position="123"/>
        <end position="142"/>
    </location>
</feature>
<dbReference type="PANTHER" id="PTHR46997">
    <property type="entry name" value="LOW AFFINITY TRYPTOPHAN PERMEASE-RELATED"/>
    <property type="match status" value="1"/>
</dbReference>
<keyword evidence="2" id="KW-0813">Transport</keyword>
<feature type="transmembrane region" description="Helical" evidence="9">
    <location>
        <begin position="38"/>
        <end position="65"/>
    </location>
</feature>